<comment type="caution">
    <text evidence="2">The sequence shown here is derived from an EMBL/GenBank/DDBJ whole genome shotgun (WGS) entry which is preliminary data.</text>
</comment>
<name>A0ABV3K9X6_9MICC</name>
<dbReference type="EMBL" id="JBFBLL010000001">
    <property type="protein sequence ID" value="MEV8157215.1"/>
    <property type="molecule type" value="Genomic_DNA"/>
</dbReference>
<accession>A0ABV3K9X6</accession>
<feature type="compositionally biased region" description="Basic and acidic residues" evidence="1">
    <location>
        <begin position="236"/>
        <end position="246"/>
    </location>
</feature>
<evidence type="ECO:0000313" key="2">
    <source>
        <dbReference type="EMBL" id="MEV8157215.1"/>
    </source>
</evidence>
<keyword evidence="3" id="KW-1185">Reference proteome</keyword>
<proteinExistence type="predicted"/>
<dbReference type="Proteomes" id="UP001553031">
    <property type="component" value="Unassembled WGS sequence"/>
</dbReference>
<gene>
    <name evidence="2" type="ORF">AB0O96_03265</name>
</gene>
<dbReference type="RefSeq" id="WP_363783844.1">
    <property type="nucleotide sequence ID" value="NZ_JBFBLL010000001.1"/>
</dbReference>
<organism evidence="2 3">
    <name type="scientific">Kocuria salsicia</name>
    <dbReference type="NCBI Taxonomy" id="664639"/>
    <lineage>
        <taxon>Bacteria</taxon>
        <taxon>Bacillati</taxon>
        <taxon>Actinomycetota</taxon>
        <taxon>Actinomycetes</taxon>
        <taxon>Micrococcales</taxon>
        <taxon>Micrococcaceae</taxon>
        <taxon>Kocuria</taxon>
    </lineage>
</organism>
<sequence length="296" mass="31154">MLASEVPSIRFGGLVEVLDAAHVAHAESGGWDLEQHVTAAAVVLLTKSDIAPPEELARTLECVLAAIPRTTVLDAPHGAVDPALFFDAAEHTVPEGAQLPLWETGEAPREHGHHGHEHHVHHRAVSLDVPAPVDPATITDLLEDPPASVHRVKALVDVLTPSGLRRFAAHSVAGYVTVARTSRPAQAPPHSVVAAIGPEDTASSPVGLDVLAATERAEVPSSRELRRLTRYLCADPGDRHTSEPARSRRTHAVASPTPAAEVPQLATADGSRPSGTVPADVVRPGSRTARPSGWAR</sequence>
<evidence type="ECO:0000256" key="1">
    <source>
        <dbReference type="SAM" id="MobiDB-lite"/>
    </source>
</evidence>
<feature type="region of interest" description="Disordered" evidence="1">
    <location>
        <begin position="234"/>
        <end position="296"/>
    </location>
</feature>
<evidence type="ECO:0000313" key="3">
    <source>
        <dbReference type="Proteomes" id="UP001553031"/>
    </source>
</evidence>
<dbReference type="Gene3D" id="3.30.1220.10">
    <property type="entry name" value="CobW-like, C-terminal domain"/>
    <property type="match status" value="1"/>
</dbReference>
<dbReference type="InterPro" id="IPR036627">
    <property type="entry name" value="CobW-likC_sf"/>
</dbReference>
<reference evidence="2 3" key="1">
    <citation type="submission" date="2024-06" db="EMBL/GenBank/DDBJ databases">
        <title>The Natural Products Discovery Center: Release of the First 8490 Sequenced Strains for Exploring Actinobacteria Biosynthetic Diversity.</title>
        <authorList>
            <person name="Kalkreuter E."/>
            <person name="Kautsar S.A."/>
            <person name="Yang D."/>
            <person name="Bader C.D."/>
            <person name="Teijaro C.N."/>
            <person name="Fluegel L."/>
            <person name="Davis C.M."/>
            <person name="Simpson J.R."/>
            <person name="Lauterbach L."/>
            <person name="Steele A.D."/>
            <person name="Gui C."/>
            <person name="Meng S."/>
            <person name="Li G."/>
            <person name="Viehrig K."/>
            <person name="Ye F."/>
            <person name="Su P."/>
            <person name="Kiefer A.F."/>
            <person name="Nichols A."/>
            <person name="Cepeda A.J."/>
            <person name="Yan W."/>
            <person name="Fan B."/>
            <person name="Jiang Y."/>
            <person name="Adhikari A."/>
            <person name="Zheng C.-J."/>
            <person name="Schuster L."/>
            <person name="Cowan T.M."/>
            <person name="Smanski M.J."/>
            <person name="Chevrette M.G."/>
            <person name="De Carvalho L.P.S."/>
            <person name="Shen B."/>
        </authorList>
    </citation>
    <scope>NUCLEOTIDE SEQUENCE [LARGE SCALE GENOMIC DNA]</scope>
    <source>
        <strain evidence="2 3">NPDC079179</strain>
    </source>
</reference>
<protein>
    <submittedName>
        <fullName evidence="2">GTP-binding protein</fullName>
    </submittedName>
</protein>